<dbReference type="SUPFAM" id="SSF56281">
    <property type="entry name" value="Metallo-hydrolase/oxidoreductase"/>
    <property type="match status" value="1"/>
</dbReference>
<dbReference type="GO" id="GO:0046872">
    <property type="term" value="F:metal ion binding"/>
    <property type="evidence" value="ECO:0007669"/>
    <property type="project" value="UniProtKB-KW"/>
</dbReference>
<dbReference type="CDD" id="cd07724">
    <property type="entry name" value="POD-like_MBL-fold"/>
    <property type="match status" value="1"/>
</dbReference>
<accession>A0A1L6KMS5</accession>
<protein>
    <submittedName>
        <fullName evidence="2">MBL fold metallo-hydrolase</fullName>
    </submittedName>
</protein>
<dbReference type="EMBL" id="WTTO01000022">
    <property type="protein sequence ID" value="NAR73640.1"/>
    <property type="molecule type" value="Genomic_DNA"/>
</dbReference>
<comment type="caution">
    <text evidence="2">The sequence shown here is derived from an EMBL/GenBank/DDBJ whole genome shotgun (WGS) entry which is preliminary data.</text>
</comment>
<dbReference type="GO" id="GO:0070813">
    <property type="term" value="P:hydrogen sulfide metabolic process"/>
    <property type="evidence" value="ECO:0007669"/>
    <property type="project" value="TreeGrafter"/>
</dbReference>
<dbReference type="OrthoDB" id="9784009at2"/>
<dbReference type="Pfam" id="PF00753">
    <property type="entry name" value="Lactamase_B"/>
    <property type="match status" value="1"/>
</dbReference>
<dbReference type="SMART" id="SM00849">
    <property type="entry name" value="Lactamase_B"/>
    <property type="match status" value="1"/>
</dbReference>
<gene>
    <name evidence="2" type="ORF">GPS52_09025</name>
</gene>
<evidence type="ECO:0000313" key="2">
    <source>
        <dbReference type="EMBL" id="NAR73640.1"/>
    </source>
</evidence>
<proteinExistence type="predicted"/>
<sequence length="290" mass="33176">MQHPQVKAFFDENTNTFSYVVSDAETNVCAVIDSVLDYDPASASTKTTHADEIIEYIQKNHFRVEWILETHVHADHLTASQYLKERLGGKIAMSEKISIVQETFISIYNLDVKTFNSHQTFDYLFKDHEHFMIGKLDAYNIPTPGHTPACLSYVIGDSVFVGDTLFMPDYGSARCDFPKGSADILFDSVQKLYELPDKTRVFLCHDYKPKGRNDYICETSIHTQRETNIHINKLTAKQDFVQMRQARDATLSMPKLILPSIQINMDAGRFPAPEANGVRYLKLPFNYFSH</sequence>
<dbReference type="PANTHER" id="PTHR43084:SF1">
    <property type="entry name" value="PERSULFIDE DIOXYGENASE ETHE1, MITOCHONDRIAL"/>
    <property type="match status" value="1"/>
</dbReference>
<dbReference type="Gene3D" id="3.60.15.10">
    <property type="entry name" value="Ribonuclease Z/Hydroxyacylglutathione hydrolase-like"/>
    <property type="match status" value="1"/>
</dbReference>
<dbReference type="KEGG" id="ahl:AHTJS_08225"/>
<dbReference type="AlphaFoldDB" id="A0A1L6KMS5"/>
<dbReference type="GO" id="GO:0006749">
    <property type="term" value="P:glutathione metabolic process"/>
    <property type="evidence" value="ECO:0007669"/>
    <property type="project" value="InterPro"/>
</dbReference>
<dbReference type="InterPro" id="IPR001279">
    <property type="entry name" value="Metallo-B-lactamas"/>
</dbReference>
<dbReference type="RefSeq" id="WP_075315624.1">
    <property type="nucleotide sequence ID" value="NZ_CP018260.1"/>
</dbReference>
<keyword evidence="1" id="KW-0479">Metal-binding</keyword>
<dbReference type="PANTHER" id="PTHR43084">
    <property type="entry name" value="PERSULFIDE DIOXYGENASE ETHE1"/>
    <property type="match status" value="1"/>
</dbReference>
<dbReference type="InterPro" id="IPR036866">
    <property type="entry name" value="RibonucZ/Hydroxyglut_hydro"/>
</dbReference>
<dbReference type="Proteomes" id="UP000451048">
    <property type="component" value="Unassembled WGS sequence"/>
</dbReference>
<name>A0A1L6KMS5_ACIHA</name>
<evidence type="ECO:0000256" key="1">
    <source>
        <dbReference type="ARBA" id="ARBA00022723"/>
    </source>
</evidence>
<reference evidence="2 3" key="1">
    <citation type="submission" date="2019-12" db="EMBL/GenBank/DDBJ databases">
        <title>Acinetobacter haemolyticus comparative genomics.</title>
        <authorList>
            <person name="Castro-Jaimes S."/>
            <person name="Bello-Lopez E."/>
            <person name="Velazquez-Acosta C."/>
            <person name="Volkow-Fernandez P."/>
            <person name="Lozano-Zarain P."/>
            <person name="Castillo Ramirez S."/>
            <person name="Cevallos M.A."/>
        </authorList>
    </citation>
    <scope>NUCLEOTIDE SEQUENCE [LARGE SCALE GENOMIC DNA]</scope>
    <source>
        <strain evidence="2 3">AN10</strain>
    </source>
</reference>
<organism evidence="2 3">
    <name type="scientific">Acinetobacter haemolyticus</name>
    <dbReference type="NCBI Taxonomy" id="29430"/>
    <lineage>
        <taxon>Bacteria</taxon>
        <taxon>Pseudomonadati</taxon>
        <taxon>Pseudomonadota</taxon>
        <taxon>Gammaproteobacteria</taxon>
        <taxon>Moraxellales</taxon>
        <taxon>Moraxellaceae</taxon>
        <taxon>Acinetobacter</taxon>
    </lineage>
</organism>
<dbReference type="InterPro" id="IPR051682">
    <property type="entry name" value="Mito_Persulfide_Diox"/>
</dbReference>
<dbReference type="InterPro" id="IPR044528">
    <property type="entry name" value="POD-like_MBL-fold"/>
</dbReference>
<evidence type="ECO:0000313" key="3">
    <source>
        <dbReference type="Proteomes" id="UP000451048"/>
    </source>
</evidence>
<dbReference type="GO" id="GO:0050313">
    <property type="term" value="F:sulfur dioxygenase activity"/>
    <property type="evidence" value="ECO:0007669"/>
    <property type="project" value="InterPro"/>
</dbReference>